<dbReference type="GO" id="GO:0071040">
    <property type="term" value="P:nuclear polyadenylation-dependent antisense transcript catabolic process"/>
    <property type="evidence" value="ECO:0007669"/>
    <property type="project" value="TreeGrafter"/>
</dbReference>
<evidence type="ECO:0000256" key="4">
    <source>
        <dbReference type="SAM" id="MobiDB-lite"/>
    </source>
</evidence>
<evidence type="ECO:0000256" key="3">
    <source>
        <dbReference type="ARBA" id="ARBA00022839"/>
    </source>
</evidence>
<dbReference type="Gene3D" id="3.30.420.10">
    <property type="entry name" value="Ribonuclease H-like superfamily/Ribonuclease H"/>
    <property type="match status" value="1"/>
</dbReference>
<dbReference type="GO" id="GO:0071051">
    <property type="term" value="P:poly(A)-dependent snoRNA 3'-end processing"/>
    <property type="evidence" value="ECO:0007669"/>
    <property type="project" value="TreeGrafter"/>
</dbReference>
<feature type="region of interest" description="Disordered" evidence="4">
    <location>
        <begin position="143"/>
        <end position="185"/>
    </location>
</feature>
<dbReference type="GO" id="GO:0071044">
    <property type="term" value="P:histone mRNA catabolic process"/>
    <property type="evidence" value="ECO:0007669"/>
    <property type="project" value="TreeGrafter"/>
</dbReference>
<feature type="compositionally biased region" description="Low complexity" evidence="4">
    <location>
        <begin position="153"/>
        <end position="162"/>
    </location>
</feature>
<keyword evidence="1" id="KW-0540">Nuclease</keyword>
<feature type="domain" description="3'-5' exonuclease" evidence="5">
    <location>
        <begin position="293"/>
        <end position="463"/>
    </location>
</feature>
<gene>
    <name evidence="6" type="ORF">WJX73_001618</name>
</gene>
<dbReference type="GO" id="GO:0000176">
    <property type="term" value="C:nuclear exosome (RNase complex)"/>
    <property type="evidence" value="ECO:0007669"/>
    <property type="project" value="TreeGrafter"/>
</dbReference>
<organism evidence="6 7">
    <name type="scientific">Symbiochloris irregularis</name>
    <dbReference type="NCBI Taxonomy" id="706552"/>
    <lineage>
        <taxon>Eukaryota</taxon>
        <taxon>Viridiplantae</taxon>
        <taxon>Chlorophyta</taxon>
        <taxon>core chlorophytes</taxon>
        <taxon>Trebouxiophyceae</taxon>
        <taxon>Trebouxiales</taxon>
        <taxon>Trebouxiaceae</taxon>
        <taxon>Symbiochloris</taxon>
    </lineage>
</organism>
<dbReference type="Proteomes" id="UP001465755">
    <property type="component" value="Unassembled WGS sequence"/>
</dbReference>
<dbReference type="SUPFAM" id="SSF53098">
    <property type="entry name" value="Ribonuclease H-like"/>
    <property type="match status" value="1"/>
</dbReference>
<name>A0AAW1PVI9_9CHLO</name>
<protein>
    <recommendedName>
        <fullName evidence="5">3'-5' exonuclease domain-containing protein</fullName>
    </recommendedName>
</protein>
<dbReference type="InterPro" id="IPR036397">
    <property type="entry name" value="RNaseH_sf"/>
</dbReference>
<dbReference type="SMART" id="SM00474">
    <property type="entry name" value="35EXOc"/>
    <property type="match status" value="1"/>
</dbReference>
<dbReference type="GO" id="GO:0071039">
    <property type="term" value="P:nuclear polyadenylation-dependent CUT catabolic process"/>
    <property type="evidence" value="ECO:0007669"/>
    <property type="project" value="TreeGrafter"/>
</dbReference>
<evidence type="ECO:0000313" key="7">
    <source>
        <dbReference type="Proteomes" id="UP001465755"/>
    </source>
</evidence>
<dbReference type="GO" id="GO:0071035">
    <property type="term" value="P:nuclear polyadenylation-dependent rRNA catabolic process"/>
    <property type="evidence" value="ECO:0007669"/>
    <property type="project" value="TreeGrafter"/>
</dbReference>
<dbReference type="InterPro" id="IPR049559">
    <property type="entry name" value="Rrp6p-like_exo"/>
</dbReference>
<accession>A0AAW1PVI9</accession>
<dbReference type="Pfam" id="PF01612">
    <property type="entry name" value="DNA_pol_A_exo1"/>
    <property type="match status" value="1"/>
</dbReference>
<proteinExistence type="predicted"/>
<dbReference type="InterPro" id="IPR002562">
    <property type="entry name" value="3'-5'_exonuclease_dom"/>
</dbReference>
<evidence type="ECO:0000313" key="6">
    <source>
        <dbReference type="EMBL" id="KAK9812461.1"/>
    </source>
</evidence>
<dbReference type="GO" id="GO:0000467">
    <property type="term" value="P:exonucleolytic trimming to generate mature 3'-end of 5.8S rRNA from tricistronic rRNA transcript (SSU-rRNA, 5.8S rRNA, LSU-rRNA)"/>
    <property type="evidence" value="ECO:0007669"/>
    <property type="project" value="InterPro"/>
</dbReference>
<dbReference type="GO" id="GO:0071037">
    <property type="term" value="P:nuclear polyadenylation-dependent snRNA catabolic process"/>
    <property type="evidence" value="ECO:0007669"/>
    <property type="project" value="TreeGrafter"/>
</dbReference>
<dbReference type="GO" id="GO:0071038">
    <property type="term" value="P:TRAMP-dependent tRNA surveillance pathway"/>
    <property type="evidence" value="ECO:0007669"/>
    <property type="project" value="TreeGrafter"/>
</dbReference>
<evidence type="ECO:0000256" key="2">
    <source>
        <dbReference type="ARBA" id="ARBA00022801"/>
    </source>
</evidence>
<dbReference type="GO" id="GO:0005730">
    <property type="term" value="C:nucleolus"/>
    <property type="evidence" value="ECO:0007669"/>
    <property type="project" value="TreeGrafter"/>
</dbReference>
<dbReference type="PANTHER" id="PTHR12124:SF47">
    <property type="entry name" value="EXOSOME COMPONENT 10"/>
    <property type="match status" value="1"/>
</dbReference>
<evidence type="ECO:0000256" key="1">
    <source>
        <dbReference type="ARBA" id="ARBA00022722"/>
    </source>
</evidence>
<evidence type="ECO:0000259" key="5">
    <source>
        <dbReference type="SMART" id="SM00474"/>
    </source>
</evidence>
<dbReference type="GO" id="GO:0000175">
    <property type="term" value="F:3'-5'-RNA exonuclease activity"/>
    <property type="evidence" value="ECO:0007669"/>
    <property type="project" value="InterPro"/>
</dbReference>
<reference evidence="6 7" key="1">
    <citation type="journal article" date="2024" name="Nat. Commun.">
        <title>Phylogenomics reveals the evolutionary origins of lichenization in chlorophyte algae.</title>
        <authorList>
            <person name="Puginier C."/>
            <person name="Libourel C."/>
            <person name="Otte J."/>
            <person name="Skaloud P."/>
            <person name="Haon M."/>
            <person name="Grisel S."/>
            <person name="Petersen M."/>
            <person name="Berrin J.G."/>
            <person name="Delaux P.M."/>
            <person name="Dal Grande F."/>
            <person name="Keller J."/>
        </authorList>
    </citation>
    <scope>NUCLEOTIDE SEQUENCE [LARGE SCALE GENOMIC DNA]</scope>
    <source>
        <strain evidence="6 7">SAG 2036</strain>
    </source>
</reference>
<dbReference type="AlphaFoldDB" id="A0AAW1PVI9"/>
<keyword evidence="3" id="KW-0269">Exonuclease</keyword>
<dbReference type="GO" id="GO:0071036">
    <property type="term" value="P:nuclear polyadenylation-dependent snoRNA catabolic process"/>
    <property type="evidence" value="ECO:0007669"/>
    <property type="project" value="TreeGrafter"/>
</dbReference>
<dbReference type="CDD" id="cd06147">
    <property type="entry name" value="Rrp6p_like_exo"/>
    <property type="match status" value="1"/>
</dbReference>
<comment type="caution">
    <text evidence="6">The sequence shown here is derived from an EMBL/GenBank/DDBJ whole genome shotgun (WGS) entry which is preliminary data.</text>
</comment>
<dbReference type="InterPro" id="IPR012337">
    <property type="entry name" value="RNaseH-like_sf"/>
</dbReference>
<dbReference type="GO" id="GO:0003727">
    <property type="term" value="F:single-stranded RNA binding"/>
    <property type="evidence" value="ECO:0007669"/>
    <property type="project" value="TreeGrafter"/>
</dbReference>
<dbReference type="PANTHER" id="PTHR12124">
    <property type="entry name" value="POLYMYOSITIS/SCLERODERMA AUTOANTIGEN-RELATED"/>
    <property type="match status" value="1"/>
</dbReference>
<keyword evidence="2" id="KW-0378">Hydrolase</keyword>
<keyword evidence="7" id="KW-1185">Reference proteome</keyword>
<dbReference type="InterPro" id="IPR045092">
    <property type="entry name" value="Rrp6-like"/>
</dbReference>
<sequence>MLPRLEGKIGGFFLCQTDLGKPKGVASRTVMPVEDWRTIVSQQTQQRVSAVEQICNAMQRKALDFPAGAEYQLAKLMGAGEKLDAAAAHVLHILSQLPGAGAALQADQDADSAIEGVESLLDDTFAQVDLACDAAHEAVRKRKEQEASIGSSAPQATLAAATKAHDPKSQPIHQQAAHSPKDRARVRDDKRAMLEVAMQQAATIPKPQKGFVKAPDNSNSPFVPYWSLSEESQGKIASQAPGSNGAKSQRLQRLGVAGNQLPHAHLLSNLVYPDAQLSHSTPQMPQALDDTPFTLVTTPEELQSMAEHLATCSEIAVDLEHHSLRTFQGITCLLQLSTREQDFVVDVIGDLWDLIGPALAPVFADPKVVKVLHGSERDVQWLQRDFGIFIVNLFDTHQAACALRMPHKGYGHLLQHYCGVETDKRYQLADWRLRPLPADMLLYARLDTRYLLYIHDCMKEELTALGLDNPAANNGAPQASFTAVPAAAPMSALEKVLERSKALCMVRYEKDLFTEGSYLGSCPGGLSAKQEAVYAGLYAWRDKVCRAQDESTGHHQLFGRAQRHL</sequence>
<dbReference type="EMBL" id="JALJOQ010000006">
    <property type="protein sequence ID" value="KAK9812461.1"/>
    <property type="molecule type" value="Genomic_DNA"/>
</dbReference>